<dbReference type="Gene3D" id="3.20.20.80">
    <property type="entry name" value="Glycosidases"/>
    <property type="match status" value="1"/>
</dbReference>
<dbReference type="SUPFAM" id="SSF51445">
    <property type="entry name" value="(Trans)glycosidases"/>
    <property type="match status" value="1"/>
</dbReference>
<reference evidence="11 12" key="1">
    <citation type="submission" date="2019-06" db="EMBL/GenBank/DDBJ databases">
        <authorList>
            <person name="Broberg M."/>
        </authorList>
    </citation>
    <scope>NUCLEOTIDE SEQUENCE [LARGE SCALE GENOMIC DNA]</scope>
</reference>
<evidence type="ECO:0000256" key="4">
    <source>
        <dbReference type="ARBA" id="ARBA00022729"/>
    </source>
</evidence>
<dbReference type="Pfam" id="PF03198">
    <property type="entry name" value="Glyco_hydro_72"/>
    <property type="match status" value="1"/>
</dbReference>
<dbReference type="Proteomes" id="UP000766486">
    <property type="component" value="Unassembled WGS sequence"/>
</dbReference>
<evidence type="ECO:0000259" key="10">
    <source>
        <dbReference type="SMART" id="SM00768"/>
    </source>
</evidence>
<accession>A0ABY6UGL0</accession>
<evidence type="ECO:0000256" key="3">
    <source>
        <dbReference type="ARBA" id="ARBA00022622"/>
    </source>
</evidence>
<evidence type="ECO:0000256" key="5">
    <source>
        <dbReference type="ARBA" id="ARBA00023136"/>
    </source>
</evidence>
<evidence type="ECO:0000256" key="7">
    <source>
        <dbReference type="ARBA" id="ARBA00023180"/>
    </source>
</evidence>
<dbReference type="EC" id="2.4.1.-" evidence="9"/>
<dbReference type="SMART" id="SM00768">
    <property type="entry name" value="X8"/>
    <property type="match status" value="1"/>
</dbReference>
<keyword evidence="8 9" id="KW-0449">Lipoprotein</keyword>
<evidence type="ECO:0000256" key="8">
    <source>
        <dbReference type="ARBA" id="ARBA00023288"/>
    </source>
</evidence>
<name>A0ABY6UGL0_BIOOC</name>
<dbReference type="Pfam" id="PF07983">
    <property type="entry name" value="X8"/>
    <property type="match status" value="1"/>
</dbReference>
<feature type="signal peptide" evidence="9">
    <location>
        <begin position="1"/>
        <end position="19"/>
    </location>
</feature>
<dbReference type="EMBL" id="CABFNS010000795">
    <property type="protein sequence ID" value="VUC29000.1"/>
    <property type="molecule type" value="Genomic_DNA"/>
</dbReference>
<dbReference type="InterPro" id="IPR012946">
    <property type="entry name" value="X8"/>
</dbReference>
<comment type="caution">
    <text evidence="11">The sequence shown here is derived from an EMBL/GenBank/DDBJ whole genome shotgun (WGS) entry which is preliminary data.</text>
</comment>
<evidence type="ECO:0000256" key="1">
    <source>
        <dbReference type="ARBA" id="ARBA00004609"/>
    </source>
</evidence>
<evidence type="ECO:0000256" key="6">
    <source>
        <dbReference type="ARBA" id="ARBA00023157"/>
    </source>
</evidence>
<keyword evidence="9" id="KW-0808">Transferase</keyword>
<keyword evidence="4 9" id="KW-0732">Signal</keyword>
<feature type="chain" id="PRO_5045008491" description="1,3-beta-glucanosyltransferase" evidence="9">
    <location>
        <begin position="20"/>
        <end position="526"/>
    </location>
</feature>
<sequence>MTTLKLALSALALTGSAFADNLPSISIKPSHLLHLQGSKFFFENGTQFFIKGVGYQQDSAASGSSTSSNYTDPLADAARCKKDVPIMSALGINTIRTYAINPTSDHTTCMQLLNDAGIYVISDLSEPTLSINRNDPLWNTELYDRYKAVVDSLANYTNVIGFFAGNEVSNQANNTGASAYVKAAVRDTKLYIKSKNYRSMGVGYAANDDEAIRDELSAYFNCGNSTSAIDFFGYNIYSWCGTSTFQESGYNRFIEAFANYSVPVFFAEYGCNTQGGAEGRKWDETTALYTKNMSDVVNGGIVYQYFEEENDYGLVKVSGDDTKTMTNYKALQTKLRAAEPTGVSESSYTSTNAAQSCPTIGSNWEANSNLPPTPNTSACSCMVKQASCVVKSSTSTSDYSDMFDYICGKDSSLCAGVNGNATTGVYGAFSMCSDSEKLAYVLNAYYVKQSKASTACDFSGKAQTQTADTSGGNCTQIALSASNTNNSGSSSSSSSSSSDNSAATGVFSPNTLVFVAALFGGAVLML</sequence>
<comment type="subcellular location">
    <subcellularLocation>
        <location evidence="1 9">Cell membrane</location>
        <topology evidence="1 9">Lipid-anchor</topology>
        <topology evidence="1 9">GPI-anchor</topology>
    </subcellularLocation>
</comment>
<dbReference type="PANTHER" id="PTHR31468:SF2">
    <property type="entry name" value="1,3-BETA-GLUCANOSYLTRANSFERASE GAS1"/>
    <property type="match status" value="1"/>
</dbReference>
<keyword evidence="5 9" id="KW-0472">Membrane</keyword>
<dbReference type="PANTHER" id="PTHR31468">
    <property type="entry name" value="1,3-BETA-GLUCANOSYLTRANSFERASE GAS1"/>
    <property type="match status" value="1"/>
</dbReference>
<keyword evidence="12" id="KW-1185">Reference proteome</keyword>
<dbReference type="InterPro" id="IPR004886">
    <property type="entry name" value="Glucanosyltransferase"/>
</dbReference>
<protein>
    <recommendedName>
        <fullName evidence="9">1,3-beta-glucanosyltransferase</fullName>
        <ecNumber evidence="9">2.4.1.-</ecNumber>
    </recommendedName>
</protein>
<evidence type="ECO:0000313" key="12">
    <source>
        <dbReference type="Proteomes" id="UP000766486"/>
    </source>
</evidence>
<dbReference type="Gene3D" id="1.20.58.1040">
    <property type="match status" value="1"/>
</dbReference>
<gene>
    <name evidence="11" type="ORF">CLO192961_LOCUS248299</name>
</gene>
<keyword evidence="6" id="KW-1015">Disulfide bond</keyword>
<keyword evidence="7" id="KW-0325">Glycoprotein</keyword>
<comment type="function">
    <text evidence="9">Splits internally a 1,3-beta-glucan molecule and transfers the newly generated reducing end (the donor) to the non-reducing end of another 1,3-beta-glucan molecule (the acceptor) forming a 1,3-beta linkage, resulting in the elongation of 1,3-beta-glucan chains in the cell wall.</text>
</comment>
<evidence type="ECO:0000313" key="11">
    <source>
        <dbReference type="EMBL" id="VUC29000.1"/>
    </source>
</evidence>
<evidence type="ECO:0000256" key="9">
    <source>
        <dbReference type="RuleBase" id="RU361209"/>
    </source>
</evidence>
<comment type="similarity">
    <text evidence="2 9">Belongs to the glycosyl hydrolase 72 family.</text>
</comment>
<dbReference type="InterPro" id="IPR017853">
    <property type="entry name" value="GH"/>
</dbReference>
<proteinExistence type="inferred from homology"/>
<evidence type="ECO:0000256" key="2">
    <source>
        <dbReference type="ARBA" id="ARBA00007528"/>
    </source>
</evidence>
<feature type="domain" description="X8" evidence="10">
    <location>
        <begin position="386"/>
        <end position="476"/>
    </location>
</feature>
<organism evidence="11 12">
    <name type="scientific">Bionectria ochroleuca</name>
    <name type="common">Gliocladium roseum</name>
    <dbReference type="NCBI Taxonomy" id="29856"/>
    <lineage>
        <taxon>Eukaryota</taxon>
        <taxon>Fungi</taxon>
        <taxon>Dikarya</taxon>
        <taxon>Ascomycota</taxon>
        <taxon>Pezizomycotina</taxon>
        <taxon>Sordariomycetes</taxon>
        <taxon>Hypocreomycetidae</taxon>
        <taxon>Hypocreales</taxon>
        <taxon>Bionectriaceae</taxon>
        <taxon>Clonostachys</taxon>
    </lineage>
</organism>
<keyword evidence="3 9" id="KW-0336">GPI-anchor</keyword>